<dbReference type="OrthoDB" id="9808424at2"/>
<name>A0A4V4RH36_9MICO</name>
<dbReference type="RefSeq" id="WP_136641275.1">
    <property type="nucleotide sequence ID" value="NZ_QYRT01000007.1"/>
</dbReference>
<evidence type="ECO:0000256" key="1">
    <source>
        <dbReference type="ARBA" id="ARBA00022679"/>
    </source>
</evidence>
<feature type="domain" description="Phospholipid/glycerol acyltransferase" evidence="3">
    <location>
        <begin position="28"/>
        <end position="142"/>
    </location>
</feature>
<keyword evidence="2 4" id="KW-0012">Acyltransferase</keyword>
<dbReference type="InterPro" id="IPR002123">
    <property type="entry name" value="Plipid/glycerol_acylTrfase"/>
</dbReference>
<sequence>MVSALSLRLGVKPVIRGLEYIAELPGPFIFVANHPSELDAPLIQQALAGAPRAGVGRERHSAIRTVVVGVQPAIGAAGVAEKLLRLRSGARLTELLGRGVSVVLFAEKTRSDDGSLTQFDRGAAQLGIQTGVTLVPVTLGGTFRALPPWRRTPEAGRPVVTVTFGRPIQIDAGDESTSVTAKIVKAITLGLAEESSGWYGALRSEAENSLPTDEQNSPAAAHWRRIWGATAPRPETRRRVWVDK</sequence>
<keyword evidence="1 4" id="KW-0808">Transferase</keyword>
<keyword evidence="5" id="KW-1185">Reference proteome</keyword>
<dbReference type="Proteomes" id="UP000306192">
    <property type="component" value="Unassembled WGS sequence"/>
</dbReference>
<comment type="caution">
    <text evidence="4">The sequence shown here is derived from an EMBL/GenBank/DDBJ whole genome shotgun (WGS) entry which is preliminary data.</text>
</comment>
<dbReference type="GO" id="GO:0003841">
    <property type="term" value="F:1-acylglycerol-3-phosphate O-acyltransferase activity"/>
    <property type="evidence" value="ECO:0007669"/>
    <property type="project" value="TreeGrafter"/>
</dbReference>
<accession>A0A4V4RH36</accession>
<dbReference type="EMBL" id="QYRT01000007">
    <property type="protein sequence ID" value="TIH39044.1"/>
    <property type="molecule type" value="Genomic_DNA"/>
</dbReference>
<protein>
    <submittedName>
        <fullName evidence="4">1-acyl-sn-glycerol-3-phosphate acyltransferase</fullName>
    </submittedName>
</protein>
<gene>
    <name evidence="4" type="ORF">D4765_05685</name>
</gene>
<proteinExistence type="predicted"/>
<organism evidence="4 5">
    <name type="scientific">Subtercola vilae</name>
    <dbReference type="NCBI Taxonomy" id="2056433"/>
    <lineage>
        <taxon>Bacteria</taxon>
        <taxon>Bacillati</taxon>
        <taxon>Actinomycetota</taxon>
        <taxon>Actinomycetes</taxon>
        <taxon>Micrococcales</taxon>
        <taxon>Microbacteriaceae</taxon>
        <taxon>Subtercola</taxon>
    </lineage>
</organism>
<dbReference type="CDD" id="cd07989">
    <property type="entry name" value="LPLAT_AGPAT-like"/>
    <property type="match status" value="1"/>
</dbReference>
<evidence type="ECO:0000256" key="2">
    <source>
        <dbReference type="ARBA" id="ARBA00023315"/>
    </source>
</evidence>
<dbReference type="AlphaFoldDB" id="A0A4V4RH36"/>
<dbReference type="PANTHER" id="PTHR10434">
    <property type="entry name" value="1-ACYL-SN-GLYCEROL-3-PHOSPHATE ACYLTRANSFERASE"/>
    <property type="match status" value="1"/>
</dbReference>
<dbReference type="SMART" id="SM00563">
    <property type="entry name" value="PlsC"/>
    <property type="match status" value="1"/>
</dbReference>
<evidence type="ECO:0000313" key="4">
    <source>
        <dbReference type="EMBL" id="TIH39044.1"/>
    </source>
</evidence>
<dbReference type="PANTHER" id="PTHR10434:SF11">
    <property type="entry name" value="1-ACYL-SN-GLYCEROL-3-PHOSPHATE ACYLTRANSFERASE"/>
    <property type="match status" value="1"/>
</dbReference>
<evidence type="ECO:0000259" key="3">
    <source>
        <dbReference type="SMART" id="SM00563"/>
    </source>
</evidence>
<reference evidence="4 5" key="1">
    <citation type="journal article" date="2019" name="Microorganisms">
        <title>Systematic Affiliation and Genome Analysis of Subtercola vilae DB165(T) with Particular Emphasis on Cold Adaptation of an Isolate from a High-Altitude Cold Volcano Lake.</title>
        <authorList>
            <person name="Villalobos A.S."/>
            <person name="Wiese J."/>
            <person name="Imhoff J.F."/>
            <person name="Dorador C."/>
            <person name="Keller A."/>
            <person name="Hentschel U."/>
        </authorList>
    </citation>
    <scope>NUCLEOTIDE SEQUENCE [LARGE SCALE GENOMIC DNA]</scope>
    <source>
        <strain evidence="4 5">DB165</strain>
    </source>
</reference>
<dbReference type="GO" id="GO:0006654">
    <property type="term" value="P:phosphatidic acid biosynthetic process"/>
    <property type="evidence" value="ECO:0007669"/>
    <property type="project" value="TreeGrafter"/>
</dbReference>
<evidence type="ECO:0000313" key="5">
    <source>
        <dbReference type="Proteomes" id="UP000306192"/>
    </source>
</evidence>
<dbReference type="Pfam" id="PF01553">
    <property type="entry name" value="Acyltransferase"/>
    <property type="match status" value="1"/>
</dbReference>
<dbReference type="SUPFAM" id="SSF69593">
    <property type="entry name" value="Glycerol-3-phosphate (1)-acyltransferase"/>
    <property type="match status" value="1"/>
</dbReference>